<sequence length="59" mass="6296">ASLDHRGLDHLRTVVVAGDVCPPELVARWAPGRVMVNAYGPSETTIMSSATGPLVPDRR</sequence>
<reference evidence="2" key="1">
    <citation type="submission" date="2016-10" db="EMBL/GenBank/DDBJ databases">
        <authorList>
            <person name="Varghese N."/>
            <person name="Submissions S."/>
        </authorList>
    </citation>
    <scope>NUCLEOTIDE SEQUENCE [LARGE SCALE GENOMIC DNA]</scope>
    <source>
        <strain evidence="2">DSM 44498</strain>
    </source>
</reference>
<feature type="non-terminal residue" evidence="1">
    <location>
        <position position="1"/>
    </location>
</feature>
<dbReference type="EMBL" id="FNSV01000005">
    <property type="protein sequence ID" value="SED67331.1"/>
    <property type="molecule type" value="Genomic_DNA"/>
</dbReference>
<dbReference type="SUPFAM" id="SSF56801">
    <property type="entry name" value="Acetyl-CoA synthetase-like"/>
    <property type="match status" value="1"/>
</dbReference>
<keyword evidence="2" id="KW-1185">Reference proteome</keyword>
<name>A0A1H5CL50_9NOCA</name>
<protein>
    <submittedName>
        <fullName evidence="1">AMP-binding enzyme</fullName>
    </submittedName>
</protein>
<dbReference type="RefSeq" id="WP_143051481.1">
    <property type="nucleotide sequence ID" value="NZ_FNSV01000005.1"/>
</dbReference>
<gene>
    <name evidence="1" type="ORF">SAMN04490239_9244</name>
</gene>
<evidence type="ECO:0000313" key="1">
    <source>
        <dbReference type="EMBL" id="SED67331.1"/>
    </source>
</evidence>
<proteinExistence type="predicted"/>
<organism evidence="1 2">
    <name type="scientific">Rhodococcus koreensis</name>
    <dbReference type="NCBI Taxonomy" id="99653"/>
    <lineage>
        <taxon>Bacteria</taxon>
        <taxon>Bacillati</taxon>
        <taxon>Actinomycetota</taxon>
        <taxon>Actinomycetes</taxon>
        <taxon>Mycobacteriales</taxon>
        <taxon>Nocardiaceae</taxon>
        <taxon>Rhodococcus</taxon>
    </lineage>
</organism>
<accession>A0A1H5CL50</accession>
<dbReference type="Gene3D" id="3.40.50.980">
    <property type="match status" value="1"/>
</dbReference>
<dbReference type="OrthoDB" id="3691933at2"/>
<dbReference type="Proteomes" id="UP000183561">
    <property type="component" value="Unassembled WGS sequence"/>
</dbReference>
<evidence type="ECO:0000313" key="2">
    <source>
        <dbReference type="Proteomes" id="UP000183561"/>
    </source>
</evidence>
<dbReference type="AlphaFoldDB" id="A0A1H5CL50"/>